<dbReference type="Proteomes" id="UP000812672">
    <property type="component" value="Unassembled WGS sequence"/>
</dbReference>
<evidence type="ECO:0000259" key="6">
    <source>
        <dbReference type="Pfam" id="PF01555"/>
    </source>
</evidence>
<gene>
    <name evidence="8" type="ORF">KQ486_09155</name>
</gene>
<keyword evidence="2" id="KW-0489">Methyltransferase</keyword>
<evidence type="ECO:0000256" key="3">
    <source>
        <dbReference type="ARBA" id="ARBA00022679"/>
    </source>
</evidence>
<dbReference type="InterPro" id="IPR002052">
    <property type="entry name" value="DNA_methylase_N6_adenine_CS"/>
</dbReference>
<keyword evidence="4" id="KW-0949">S-adenosyl-L-methionine</keyword>
<dbReference type="InterPro" id="IPR022221">
    <property type="entry name" value="TypeIII_RM_meth"/>
</dbReference>
<dbReference type="Pfam" id="PF01555">
    <property type="entry name" value="N6_N4_Mtase"/>
    <property type="match status" value="1"/>
</dbReference>
<dbReference type="SUPFAM" id="SSF53335">
    <property type="entry name" value="S-adenosyl-L-methionine-dependent methyltransferases"/>
    <property type="match status" value="1"/>
</dbReference>
<evidence type="ECO:0000313" key="8">
    <source>
        <dbReference type="EMBL" id="MBU6081190.1"/>
    </source>
</evidence>
<protein>
    <submittedName>
        <fullName evidence="8">Site-specific DNA-methyltransferase</fullName>
    </submittedName>
</protein>
<evidence type="ECO:0000256" key="5">
    <source>
        <dbReference type="ARBA" id="ARBA00022747"/>
    </source>
</evidence>
<reference evidence="8 9" key="1">
    <citation type="journal article" date="2011" name="Int. J. Syst. Evol. Microbiol.">
        <title>Allobacillus halotolerans gen. nov., sp. nov. isolated from shrimp paste.</title>
        <authorList>
            <person name="Sheu S.Y."/>
            <person name="Arun A.B."/>
            <person name="Jiang S.R."/>
            <person name="Young C.C."/>
            <person name="Chen W.M."/>
        </authorList>
    </citation>
    <scope>NUCLEOTIDE SEQUENCE [LARGE SCALE GENOMIC DNA]</scope>
    <source>
        <strain evidence="8 9">LMG 24826</strain>
    </source>
</reference>
<evidence type="ECO:0000256" key="2">
    <source>
        <dbReference type="ARBA" id="ARBA00022603"/>
    </source>
</evidence>
<comment type="similarity">
    <text evidence="1">Belongs to the N(4)/N(6)-methyltransferase family.</text>
</comment>
<evidence type="ECO:0000256" key="1">
    <source>
        <dbReference type="ARBA" id="ARBA00006594"/>
    </source>
</evidence>
<evidence type="ECO:0000313" key="9">
    <source>
        <dbReference type="Proteomes" id="UP000812672"/>
    </source>
</evidence>
<sequence length="649" mass="75377">MKTKINEAIKHVLQQFGNKYFIGEALNKNKVIQDLDTYDKDLLEAFISDEILKSNFTIDIAGNLVLQTNKLIELFETDEYWQDSYTKYSKKIGLAAGGKFIDESTDVVLDFPYKDTVLKASMSKEDTDKGDLRPDEPFLNKVISKEEIDVLLDKKILVNARKYDENGVYEVGSFSEKDNLIIKGNNLLALHTLKERYARKVKLVYIDPPYNTGNDSFRYNDHFNHSTWLTFMKNRLDIVKDFMSQDGVIFVHCDNNEQSYLKVLMDEVFGHEQFIETITVVNNPRGRDYGGIANMHEFIHVYAKSKDDYNIYRITDLDKKFPYSDEISGYEIRELRNRNTAFHIDNRPNLHYPFYVNPNKELDNGFLELSLEPKEGFVEVYPAESMGIKTVWRWGKEKSLQNLNINVVGKAMSESGRYMIVEKYRNNSQMARSVWNDKSVNSERGTVHLRELFGKKVFSFPKPEDLLHRILSIATKENDLVLDFFMGSATTQAVSHKMNRKYIGIEQMDYLNEVSVPRLQKVIEGEQGGVSRHSDVNWQGGGSFVYAELMEKNRGFLTATINAKTQSELQQVFDFMLDEAEIDFRVDLEAVKDTLHELPFEDQKKTLFKIIDKNQLYYNYSEIDDANVRDLISDDDYSFNKHFYDDGSE</sequence>
<evidence type="ECO:0000256" key="4">
    <source>
        <dbReference type="ARBA" id="ARBA00022691"/>
    </source>
</evidence>
<dbReference type="InterPro" id="IPR002941">
    <property type="entry name" value="DNA_methylase_N4/N6"/>
</dbReference>
<dbReference type="Gene3D" id="3.40.50.150">
    <property type="entry name" value="Vaccinia Virus protein VP39"/>
    <property type="match status" value="1"/>
</dbReference>
<evidence type="ECO:0000259" key="7">
    <source>
        <dbReference type="Pfam" id="PF12564"/>
    </source>
</evidence>
<proteinExistence type="inferred from homology"/>
<comment type="caution">
    <text evidence="8">The sequence shown here is derived from an EMBL/GenBank/DDBJ whole genome shotgun (WGS) entry which is preliminary data.</text>
</comment>
<dbReference type="RefSeq" id="WP_144163550.1">
    <property type="nucleotide sequence ID" value="NZ_CAUPKR010000010.1"/>
</dbReference>
<dbReference type="InterPro" id="IPR002295">
    <property type="entry name" value="N4/N6-MTase_EcoPI_Mod-like"/>
</dbReference>
<dbReference type="InterPro" id="IPR029063">
    <property type="entry name" value="SAM-dependent_MTases_sf"/>
</dbReference>
<dbReference type="EMBL" id="JAHLZF010000012">
    <property type="protein sequence ID" value="MBU6081190.1"/>
    <property type="molecule type" value="Genomic_DNA"/>
</dbReference>
<dbReference type="PRINTS" id="PR00506">
    <property type="entry name" value="D21N6MTFRASE"/>
</dbReference>
<name>A0ABS6GQF6_9BACI</name>
<dbReference type="Pfam" id="PF12564">
    <property type="entry name" value="TypeIII_RM_meth"/>
    <property type="match status" value="1"/>
</dbReference>
<organism evidence="8 9">
    <name type="scientific">Allobacillus halotolerans</name>
    <dbReference type="NCBI Taxonomy" id="570278"/>
    <lineage>
        <taxon>Bacteria</taxon>
        <taxon>Bacillati</taxon>
        <taxon>Bacillota</taxon>
        <taxon>Bacilli</taxon>
        <taxon>Bacillales</taxon>
        <taxon>Bacillaceae</taxon>
        <taxon>Allobacillus</taxon>
    </lineage>
</organism>
<keyword evidence="9" id="KW-1185">Reference proteome</keyword>
<keyword evidence="5" id="KW-0680">Restriction system</keyword>
<dbReference type="PROSITE" id="PS00092">
    <property type="entry name" value="N6_MTASE"/>
    <property type="match status" value="1"/>
</dbReference>
<feature type="domain" description="DNA methylase N-4/N-6" evidence="6">
    <location>
        <begin position="201"/>
        <end position="510"/>
    </location>
</feature>
<accession>A0ABS6GQF6</accession>
<feature type="domain" description="Type III restriction/modification enzyme methylation subunit" evidence="7">
    <location>
        <begin position="39"/>
        <end position="94"/>
    </location>
</feature>
<dbReference type="PIRSF" id="PIRSF015855">
    <property type="entry name" value="TypeIII_Mtase_mKpnI"/>
    <property type="match status" value="1"/>
</dbReference>
<keyword evidence="3" id="KW-0808">Transferase</keyword>